<dbReference type="InterPro" id="IPR000412">
    <property type="entry name" value="ABC_2_transport"/>
</dbReference>
<organism evidence="10 11">
    <name type="scientific">Clostridium tepidiprofundi DSM 19306</name>
    <dbReference type="NCBI Taxonomy" id="1121338"/>
    <lineage>
        <taxon>Bacteria</taxon>
        <taxon>Bacillati</taxon>
        <taxon>Bacillota</taxon>
        <taxon>Clostridia</taxon>
        <taxon>Eubacteriales</taxon>
        <taxon>Clostridiaceae</taxon>
        <taxon>Clostridium</taxon>
    </lineage>
</organism>
<evidence type="ECO:0000256" key="2">
    <source>
        <dbReference type="ARBA" id="ARBA00007783"/>
    </source>
</evidence>
<feature type="transmembrane region" description="Helical" evidence="8">
    <location>
        <begin position="21"/>
        <end position="40"/>
    </location>
</feature>
<dbReference type="InterPro" id="IPR051449">
    <property type="entry name" value="ABC-2_transporter_component"/>
</dbReference>
<feature type="domain" description="ABC transmembrane type-2" evidence="9">
    <location>
        <begin position="150"/>
        <end position="374"/>
    </location>
</feature>
<keyword evidence="4 8" id="KW-1003">Cell membrane</keyword>
<dbReference type="Gene3D" id="3.40.1710.10">
    <property type="entry name" value="abc type-2 transporter like domain"/>
    <property type="match status" value="1"/>
</dbReference>
<feature type="transmembrane region" description="Helical" evidence="8">
    <location>
        <begin position="295"/>
        <end position="314"/>
    </location>
</feature>
<dbReference type="InterPro" id="IPR013525">
    <property type="entry name" value="ABC2_TM"/>
</dbReference>
<evidence type="ECO:0000256" key="3">
    <source>
        <dbReference type="ARBA" id="ARBA00022448"/>
    </source>
</evidence>
<comment type="similarity">
    <text evidence="2 8">Belongs to the ABC-2 integral membrane protein family.</text>
</comment>
<evidence type="ECO:0000259" key="9">
    <source>
        <dbReference type="PROSITE" id="PS51012"/>
    </source>
</evidence>
<dbReference type="PANTHER" id="PTHR30294:SF45">
    <property type="entry name" value="LINEARMYCIN RESISTANCE PERMEASE PROTEIN LNRN"/>
    <property type="match status" value="1"/>
</dbReference>
<evidence type="ECO:0000256" key="4">
    <source>
        <dbReference type="ARBA" id="ARBA00022475"/>
    </source>
</evidence>
<evidence type="ECO:0000256" key="7">
    <source>
        <dbReference type="ARBA" id="ARBA00023136"/>
    </source>
</evidence>
<comment type="subcellular location">
    <subcellularLocation>
        <location evidence="1 8">Cell membrane</location>
        <topology evidence="1 8">Multi-pass membrane protein</topology>
    </subcellularLocation>
</comment>
<feature type="transmembrane region" description="Helical" evidence="8">
    <location>
        <begin position="351"/>
        <end position="369"/>
    </location>
</feature>
<feature type="transmembrane region" description="Helical" evidence="8">
    <location>
        <begin position="262"/>
        <end position="283"/>
    </location>
</feature>
<dbReference type="STRING" id="1121338.CLTEP_24890"/>
<dbReference type="InterPro" id="IPR047817">
    <property type="entry name" value="ABC2_TM_bact-type"/>
</dbReference>
<evidence type="ECO:0000313" key="11">
    <source>
        <dbReference type="Proteomes" id="UP000075531"/>
    </source>
</evidence>
<dbReference type="PATRIC" id="fig|1121338.3.peg.2582"/>
<dbReference type="RefSeq" id="WP_066827145.1">
    <property type="nucleotide sequence ID" value="NZ_LTBA01000055.1"/>
</dbReference>
<keyword evidence="5 8" id="KW-0812">Transmembrane</keyword>
<keyword evidence="11" id="KW-1185">Reference proteome</keyword>
<keyword evidence="3 8" id="KW-0813">Transport</keyword>
<evidence type="ECO:0000256" key="6">
    <source>
        <dbReference type="ARBA" id="ARBA00022989"/>
    </source>
</evidence>
<dbReference type="PROSITE" id="PS51012">
    <property type="entry name" value="ABC_TM2"/>
    <property type="match status" value="1"/>
</dbReference>
<evidence type="ECO:0000313" key="10">
    <source>
        <dbReference type="EMBL" id="KYH30836.1"/>
    </source>
</evidence>
<evidence type="ECO:0000256" key="5">
    <source>
        <dbReference type="ARBA" id="ARBA00022692"/>
    </source>
</evidence>
<sequence>MRNFINIAANIFKITFMKKGNIIIYIILPIAITVALISVLGNHATSKITMGIVDKDKTVYSTNMFEYIKSTGKFVIKEINEYDISDEVASGNVDFALVIPEHFGESIYKCAPETVDIISIKGQEATVWIENYVNYYIKNLNDMCIASDGNREVFNKMYNNYKKNGFKLISNPVKDVSRNKSITRLIIGMFIMFIMMSSSVTSRIIIKDKRRRTYYRICSSPVSSRTYVLSNAVVNIVIVFIQVITIVFIIEKIMKYQTYVPTIQMVVILMCFGLNAIAIGMLITAFSNSTGTASIMTNLITTPTCMLGGCFWPVGIMPKTIQKISNFIPQTWTIDAIKKIQRGSSFWDVRINIFVLLGFATMFLLIAIYKMKKNNKVNTFV</sequence>
<dbReference type="AlphaFoldDB" id="A0A151AT87"/>
<proteinExistence type="inferred from homology"/>
<dbReference type="Proteomes" id="UP000075531">
    <property type="component" value="Unassembled WGS sequence"/>
</dbReference>
<evidence type="ECO:0000256" key="1">
    <source>
        <dbReference type="ARBA" id="ARBA00004651"/>
    </source>
</evidence>
<reference evidence="10 11" key="1">
    <citation type="submission" date="2016-02" db="EMBL/GenBank/DDBJ databases">
        <title>Genome sequence of Clostridium tepidiprofundi DSM 19306.</title>
        <authorList>
            <person name="Poehlein A."/>
            <person name="Daniel R."/>
        </authorList>
    </citation>
    <scope>NUCLEOTIDE SEQUENCE [LARGE SCALE GENOMIC DNA]</scope>
    <source>
        <strain evidence="10 11">DSM 19306</strain>
    </source>
</reference>
<keyword evidence="6 8" id="KW-1133">Transmembrane helix</keyword>
<evidence type="ECO:0000256" key="8">
    <source>
        <dbReference type="RuleBase" id="RU361157"/>
    </source>
</evidence>
<gene>
    <name evidence="10" type="ORF">CLTEP_24890</name>
</gene>
<feature type="transmembrane region" description="Helical" evidence="8">
    <location>
        <begin position="227"/>
        <end position="250"/>
    </location>
</feature>
<name>A0A151AT87_9CLOT</name>
<feature type="transmembrane region" description="Helical" evidence="8">
    <location>
        <begin position="185"/>
        <end position="206"/>
    </location>
</feature>
<dbReference type="EMBL" id="LTBA01000055">
    <property type="protein sequence ID" value="KYH30836.1"/>
    <property type="molecule type" value="Genomic_DNA"/>
</dbReference>
<dbReference type="PRINTS" id="PR00164">
    <property type="entry name" value="ABC2TRNSPORT"/>
</dbReference>
<dbReference type="PANTHER" id="PTHR30294">
    <property type="entry name" value="MEMBRANE COMPONENT OF ABC TRANSPORTER YHHJ-RELATED"/>
    <property type="match status" value="1"/>
</dbReference>
<dbReference type="GO" id="GO:0140359">
    <property type="term" value="F:ABC-type transporter activity"/>
    <property type="evidence" value="ECO:0007669"/>
    <property type="project" value="InterPro"/>
</dbReference>
<protein>
    <recommendedName>
        <fullName evidence="8">Transport permease protein</fullName>
    </recommendedName>
</protein>
<comment type="caution">
    <text evidence="10">The sequence shown here is derived from an EMBL/GenBank/DDBJ whole genome shotgun (WGS) entry which is preliminary data.</text>
</comment>
<dbReference type="Pfam" id="PF12698">
    <property type="entry name" value="ABC2_membrane_3"/>
    <property type="match status" value="1"/>
</dbReference>
<dbReference type="GO" id="GO:0043190">
    <property type="term" value="C:ATP-binding cassette (ABC) transporter complex"/>
    <property type="evidence" value="ECO:0007669"/>
    <property type="project" value="InterPro"/>
</dbReference>
<keyword evidence="7 8" id="KW-0472">Membrane</keyword>
<accession>A0A151AT87</accession>
<dbReference type="OrthoDB" id="266913at2"/>